<proteinExistence type="predicted"/>
<keyword evidence="2" id="KW-0472">Membrane</keyword>
<feature type="compositionally biased region" description="Polar residues" evidence="1">
    <location>
        <begin position="228"/>
        <end position="239"/>
    </location>
</feature>
<sequence length="268" mass="28731">MDPYAPPPGTEMTAWDSLSLPPPSSKRAMAPHKVLDKQRELAEGDKRWRYTPEEPFRPSDIEFLKHLGAEVVTYGMGGAVFGGTFTYWAMKATRSRHVRLATIVSSVSCFVAGYLAVVTAYKEPLLAFFERHAETVVDYNRASGKLGSQTAPAAGAAAGGVVRKGDHYVESAGGSEEGNGEAEGVQRQATQAPAQFQPSQMALYERVSKIFSGSPPPAPPPGLAIPQTLPSALIQTGWGSLQRDSRERGQITSSSSSSSGRRGFGERD</sequence>
<gene>
    <name evidence="3" type="ORF">Vbra_18102</name>
</gene>
<feature type="region of interest" description="Disordered" evidence="1">
    <location>
        <begin position="1"/>
        <end position="36"/>
    </location>
</feature>
<feature type="region of interest" description="Disordered" evidence="1">
    <location>
        <begin position="210"/>
        <end position="268"/>
    </location>
</feature>
<feature type="compositionally biased region" description="Polar residues" evidence="1">
    <location>
        <begin position="187"/>
        <end position="197"/>
    </location>
</feature>
<keyword evidence="2" id="KW-0812">Transmembrane</keyword>
<feature type="compositionally biased region" description="Pro residues" evidence="1">
    <location>
        <begin position="214"/>
        <end position="223"/>
    </location>
</feature>
<accession>A0A0G4GKF6</accession>
<dbReference type="AlphaFoldDB" id="A0A0G4GKF6"/>
<feature type="transmembrane region" description="Helical" evidence="2">
    <location>
        <begin position="71"/>
        <end position="88"/>
    </location>
</feature>
<keyword evidence="2" id="KW-1133">Transmembrane helix</keyword>
<evidence type="ECO:0000313" key="4">
    <source>
        <dbReference type="Proteomes" id="UP000041254"/>
    </source>
</evidence>
<name>A0A0G4GKF6_VITBC</name>
<dbReference type="EMBL" id="CDMY01000698">
    <property type="protein sequence ID" value="CEM30511.1"/>
    <property type="molecule type" value="Genomic_DNA"/>
</dbReference>
<keyword evidence="4" id="KW-1185">Reference proteome</keyword>
<evidence type="ECO:0000256" key="1">
    <source>
        <dbReference type="SAM" id="MobiDB-lite"/>
    </source>
</evidence>
<evidence type="ECO:0000313" key="3">
    <source>
        <dbReference type="EMBL" id="CEM30511.1"/>
    </source>
</evidence>
<dbReference type="Proteomes" id="UP000041254">
    <property type="component" value="Unassembled WGS sequence"/>
</dbReference>
<evidence type="ECO:0000256" key="2">
    <source>
        <dbReference type="SAM" id="Phobius"/>
    </source>
</evidence>
<feature type="region of interest" description="Disordered" evidence="1">
    <location>
        <begin position="169"/>
        <end position="197"/>
    </location>
</feature>
<reference evidence="3 4" key="1">
    <citation type="submission" date="2014-11" db="EMBL/GenBank/DDBJ databases">
        <authorList>
            <person name="Zhu J."/>
            <person name="Qi W."/>
            <person name="Song R."/>
        </authorList>
    </citation>
    <scope>NUCLEOTIDE SEQUENCE [LARGE SCALE GENOMIC DNA]</scope>
</reference>
<feature type="transmembrane region" description="Helical" evidence="2">
    <location>
        <begin position="100"/>
        <end position="121"/>
    </location>
</feature>
<organism evidence="3 4">
    <name type="scientific">Vitrella brassicaformis (strain CCMP3155)</name>
    <dbReference type="NCBI Taxonomy" id="1169540"/>
    <lineage>
        <taxon>Eukaryota</taxon>
        <taxon>Sar</taxon>
        <taxon>Alveolata</taxon>
        <taxon>Colpodellida</taxon>
        <taxon>Vitrellaceae</taxon>
        <taxon>Vitrella</taxon>
    </lineage>
</organism>
<dbReference type="InParanoid" id="A0A0G4GKF6"/>
<protein>
    <submittedName>
        <fullName evidence="3">Uncharacterized protein</fullName>
    </submittedName>
</protein>
<dbReference type="VEuPathDB" id="CryptoDB:Vbra_18102"/>